<sequence>MPKLAKGLLFSVMKKFMAEILDSLVGVSEPSDEVIGVITGNNLPVAK</sequence>
<proteinExistence type="predicted"/>
<evidence type="ECO:0000313" key="2">
    <source>
        <dbReference type="Proteomes" id="UP000014535"/>
    </source>
</evidence>
<accession>A0A656IM59</accession>
<name>A0A656IM59_SALE2</name>
<organism evidence="1 2">
    <name type="scientific">Salmonella enteritidis (strain 2009K0958)</name>
    <dbReference type="NCBI Taxonomy" id="1192586"/>
    <lineage>
        <taxon>Bacteria</taxon>
        <taxon>Pseudomonadati</taxon>
        <taxon>Pseudomonadota</taxon>
        <taxon>Gammaproteobacteria</taxon>
        <taxon>Enterobacterales</taxon>
        <taxon>Enterobacteriaceae</taxon>
        <taxon>Salmonella</taxon>
    </lineage>
</organism>
<evidence type="ECO:0000313" key="1">
    <source>
        <dbReference type="EMBL" id="EPI75220.1"/>
    </source>
</evidence>
<dbReference type="EMBL" id="ATFT01000013">
    <property type="protein sequence ID" value="EPI75220.1"/>
    <property type="molecule type" value="Genomic_DNA"/>
</dbReference>
<comment type="caution">
    <text evidence="1">The sequence shown here is derived from an EMBL/GenBank/DDBJ whole genome shotgun (WGS) entry which is preliminary data.</text>
</comment>
<protein>
    <submittedName>
        <fullName evidence="1">Uncharacterized protein</fullName>
    </submittedName>
</protein>
<dbReference type="Proteomes" id="UP000014535">
    <property type="component" value="Unassembled WGS sequence"/>
</dbReference>
<reference evidence="1 2" key="1">
    <citation type="submission" date="2013-04" db="EMBL/GenBank/DDBJ databases">
        <authorList>
            <person name="McClelland M."/>
            <person name="Porwollik S."/>
            <person name="Desai P."/>
            <person name="Cheng P."/>
            <person name="Wollam A."/>
            <person name="Pepin K."/>
            <person name="Palsikar V.B."/>
            <person name="Fulton L."/>
            <person name="Fulton R."/>
            <person name="Delehaunty K."/>
            <person name="Fronick C."/>
            <person name="Godfrey J."/>
            <person name="Waligorski J."/>
            <person name="Appelbaum E."/>
            <person name="Tomlinson C."/>
            <person name="Warren W."/>
            <person name="Sodergren E."/>
            <person name="Weinstock G."/>
            <person name="Wilson R.K."/>
        </authorList>
    </citation>
    <scope>NUCLEOTIDE SEQUENCE [LARGE SCALE GENOMIC DNA]</scope>
    <source>
        <strain evidence="1 2">2009K0958</strain>
    </source>
</reference>
<gene>
    <name evidence="1" type="ORF">A673_00778</name>
</gene>
<dbReference type="AlphaFoldDB" id="A0A656IM59"/>